<dbReference type="PROSITE" id="PS51230">
    <property type="entry name" value="EB1_C"/>
    <property type="match status" value="1"/>
</dbReference>
<dbReference type="FunFam" id="1.20.5.1430:FF:000004">
    <property type="entry name" value="Microtubule-associated protein RP/EB family member 1B"/>
    <property type="match status" value="1"/>
</dbReference>
<evidence type="ECO:0000256" key="3">
    <source>
        <dbReference type="ARBA" id="ARBA00022490"/>
    </source>
</evidence>
<feature type="compositionally biased region" description="Polar residues" evidence="10">
    <location>
        <begin position="322"/>
        <end position="339"/>
    </location>
</feature>
<dbReference type="InterPro" id="IPR004953">
    <property type="entry name" value="EB1_C"/>
</dbReference>
<feature type="domain" description="Calponin-homology (CH)" evidence="11">
    <location>
        <begin position="163"/>
        <end position="286"/>
    </location>
</feature>
<evidence type="ECO:0000313" key="13">
    <source>
        <dbReference type="EMBL" id="KAG2284404.1"/>
    </source>
</evidence>
<dbReference type="GO" id="GO:0008017">
    <property type="term" value="F:microtubule binding"/>
    <property type="evidence" value="ECO:0007669"/>
    <property type="project" value="InterPro"/>
</dbReference>
<dbReference type="PANTHER" id="PTHR10623">
    <property type="entry name" value="MICROTUBULE-ASSOCIATED PROTEIN RP/EB FAMILY MEMBER"/>
    <property type="match status" value="1"/>
</dbReference>
<proteinExistence type="inferred from homology"/>
<dbReference type="PROSITE" id="PS50021">
    <property type="entry name" value="CH"/>
    <property type="match status" value="1"/>
</dbReference>
<dbReference type="SUPFAM" id="SSF140612">
    <property type="entry name" value="EB1 dimerisation domain-like"/>
    <property type="match status" value="1"/>
</dbReference>
<keyword evidence="3" id="KW-0963">Cytoplasm</keyword>
<organism evidence="13 14">
    <name type="scientific">Brassica carinata</name>
    <name type="common">Ethiopian mustard</name>
    <name type="synonym">Abyssinian cabbage</name>
    <dbReference type="NCBI Taxonomy" id="52824"/>
    <lineage>
        <taxon>Eukaryota</taxon>
        <taxon>Viridiplantae</taxon>
        <taxon>Streptophyta</taxon>
        <taxon>Embryophyta</taxon>
        <taxon>Tracheophyta</taxon>
        <taxon>Spermatophyta</taxon>
        <taxon>Magnoliopsida</taxon>
        <taxon>eudicotyledons</taxon>
        <taxon>Gunneridae</taxon>
        <taxon>Pentapetalae</taxon>
        <taxon>rosids</taxon>
        <taxon>malvids</taxon>
        <taxon>Brassicales</taxon>
        <taxon>Brassicaceae</taxon>
        <taxon>Brassiceae</taxon>
        <taxon>Brassica</taxon>
    </lineage>
</organism>
<comment type="caution">
    <text evidence="13">The sequence shown here is derived from an EMBL/GenBank/DDBJ whole genome shotgun (WGS) entry which is preliminary data.</text>
</comment>
<keyword evidence="8" id="KW-0131">Cell cycle</keyword>
<keyword evidence="14" id="KW-1185">Reference proteome</keyword>
<dbReference type="InterPro" id="IPR004345">
    <property type="entry name" value="TB2_DP1_HVA22"/>
</dbReference>
<dbReference type="InterPro" id="IPR001715">
    <property type="entry name" value="CH_dom"/>
</dbReference>
<dbReference type="SUPFAM" id="SSF47576">
    <property type="entry name" value="Calponin-homology domain, CH-domain"/>
    <property type="match status" value="1"/>
</dbReference>
<dbReference type="Gene3D" id="1.20.5.1430">
    <property type="match status" value="1"/>
</dbReference>
<evidence type="ECO:0000256" key="6">
    <source>
        <dbReference type="ARBA" id="ARBA00022776"/>
    </source>
</evidence>
<comment type="similarity">
    <text evidence="2">Belongs to the MAPRE family.</text>
</comment>
<feature type="compositionally biased region" description="Basic and acidic residues" evidence="10">
    <location>
        <begin position="300"/>
        <end position="312"/>
    </location>
</feature>
<dbReference type="EMBL" id="JAAMPC010000011">
    <property type="protein sequence ID" value="KAG2284404.1"/>
    <property type="molecule type" value="Genomic_DNA"/>
</dbReference>
<sequence>MFSAIGSLLRLIFKNLDVIAGPIISLVYPLYASVRAIESRTGGDDKQWLTYWALYSLIKLFELTFYRLIEWIPLWQYAKLALTCWLVLPGLSGASYLYENYVRSFLLSPHSANVWYVPAKKDDDDLAAAAGKFTPSREPTEKHVSSRGAKMATNIGIMDSAYFVGRNDILGWINDRLHLNLSRIEEAASGAVQCQMMDMTFPGLCQCTRYILYASLVCFLADQSKSSTFQVNFDAKNEYEMIQNYKVMQEVFTKLKITKPLEVNKLVKGRPLDNLEFLQWLKRFCDSINGGIMNENYNPVERRLRGGKEKSVKGSSKVSKSLQTNNMHQPPPVTTSNKTFGPKQAKSHAVGGGSNSSAEVQALSKELEDLKVSVDLLEKERDFYFTKLRDVEILCQTPEIDDLPIVVAVKKILYAVDANESALEEAQECLSQSLGLGAEEVEQEAETQT</sequence>
<accession>A0A8X7R8B1</accession>
<gene>
    <name evidence="13" type="ORF">Bca52824_055624</name>
</gene>
<dbReference type="AlphaFoldDB" id="A0A8X7R8B1"/>
<dbReference type="InterPro" id="IPR036872">
    <property type="entry name" value="CH_dom_sf"/>
</dbReference>
<evidence type="ECO:0000256" key="1">
    <source>
        <dbReference type="ARBA" id="ARBA00004245"/>
    </source>
</evidence>
<evidence type="ECO:0000256" key="4">
    <source>
        <dbReference type="ARBA" id="ARBA00022618"/>
    </source>
</evidence>
<feature type="domain" description="EB1 C-terminal" evidence="12">
    <location>
        <begin position="352"/>
        <end position="422"/>
    </location>
</feature>
<evidence type="ECO:0000256" key="5">
    <source>
        <dbReference type="ARBA" id="ARBA00022701"/>
    </source>
</evidence>
<dbReference type="GO" id="GO:0051301">
    <property type="term" value="P:cell division"/>
    <property type="evidence" value="ECO:0007669"/>
    <property type="project" value="UniProtKB-KW"/>
</dbReference>
<name>A0A8X7R8B1_BRACI</name>
<evidence type="ECO:0000313" key="14">
    <source>
        <dbReference type="Proteomes" id="UP000886595"/>
    </source>
</evidence>
<keyword evidence="7" id="KW-0206">Cytoskeleton</keyword>
<dbReference type="Proteomes" id="UP000886595">
    <property type="component" value="Unassembled WGS sequence"/>
</dbReference>
<evidence type="ECO:0000259" key="11">
    <source>
        <dbReference type="PROSITE" id="PS50021"/>
    </source>
</evidence>
<protein>
    <submittedName>
        <fullName evidence="13">Uncharacterized protein</fullName>
    </submittedName>
</protein>
<keyword evidence="6" id="KW-0498">Mitosis</keyword>
<dbReference type="GO" id="GO:0005874">
    <property type="term" value="C:microtubule"/>
    <property type="evidence" value="ECO:0007669"/>
    <property type="project" value="UniProtKB-KW"/>
</dbReference>
<evidence type="ECO:0000256" key="9">
    <source>
        <dbReference type="PROSITE-ProRule" id="PRU00576"/>
    </source>
</evidence>
<keyword evidence="4" id="KW-0132">Cell division</keyword>
<dbReference type="OrthoDB" id="2119228at2759"/>
<evidence type="ECO:0000256" key="2">
    <source>
        <dbReference type="ARBA" id="ARBA00010729"/>
    </source>
</evidence>
<dbReference type="Pfam" id="PF03134">
    <property type="entry name" value="TB2_DP1_HVA22"/>
    <property type="match status" value="1"/>
</dbReference>
<dbReference type="InterPro" id="IPR036133">
    <property type="entry name" value="EB1_C_sf"/>
</dbReference>
<evidence type="ECO:0000256" key="8">
    <source>
        <dbReference type="ARBA" id="ARBA00023306"/>
    </source>
</evidence>
<evidence type="ECO:0000256" key="10">
    <source>
        <dbReference type="SAM" id="MobiDB-lite"/>
    </source>
</evidence>
<reference evidence="13 14" key="1">
    <citation type="submission" date="2020-02" db="EMBL/GenBank/DDBJ databases">
        <authorList>
            <person name="Ma Q."/>
            <person name="Huang Y."/>
            <person name="Song X."/>
            <person name="Pei D."/>
        </authorList>
    </citation>
    <scope>NUCLEOTIDE SEQUENCE [LARGE SCALE GENOMIC DNA]</scope>
    <source>
        <strain evidence="13">Sxm20200214</strain>
        <tissue evidence="13">Leaf</tissue>
    </source>
</reference>
<evidence type="ECO:0000259" key="12">
    <source>
        <dbReference type="PROSITE" id="PS51230"/>
    </source>
</evidence>
<evidence type="ECO:0000256" key="7">
    <source>
        <dbReference type="ARBA" id="ARBA00023212"/>
    </source>
</evidence>
<dbReference type="Gene3D" id="1.10.418.10">
    <property type="entry name" value="Calponin-like domain"/>
    <property type="match status" value="1"/>
</dbReference>
<dbReference type="InterPro" id="IPR027328">
    <property type="entry name" value="MAPRE"/>
</dbReference>
<feature type="region of interest" description="Disordered" evidence="10">
    <location>
        <begin position="299"/>
        <end position="357"/>
    </location>
</feature>
<keyword evidence="5 9" id="KW-0493">Microtubule</keyword>
<comment type="subcellular location">
    <subcellularLocation>
        <location evidence="1">Cytoplasm</location>
        <location evidence="1">Cytoskeleton</location>
    </subcellularLocation>
</comment>
<dbReference type="Pfam" id="PF03271">
    <property type="entry name" value="EB1"/>
    <property type="match status" value="1"/>
</dbReference>